<reference evidence="2" key="1">
    <citation type="submission" date="2021-01" db="EMBL/GenBank/DDBJ databases">
        <title>Whole genome shotgun sequence of Rhizocola hellebori NBRC 109834.</title>
        <authorList>
            <person name="Komaki H."/>
            <person name="Tamura T."/>
        </authorList>
    </citation>
    <scope>NUCLEOTIDE SEQUENCE</scope>
    <source>
        <strain evidence="2">NBRC 109834</strain>
    </source>
</reference>
<keyword evidence="1" id="KW-0472">Membrane</keyword>
<accession>A0A8J3VK10</accession>
<dbReference type="RefSeq" id="WP_203913676.1">
    <property type="nucleotide sequence ID" value="NZ_BONY01000080.1"/>
</dbReference>
<dbReference type="AlphaFoldDB" id="A0A8J3VK10"/>
<organism evidence="2 3">
    <name type="scientific">Rhizocola hellebori</name>
    <dbReference type="NCBI Taxonomy" id="1392758"/>
    <lineage>
        <taxon>Bacteria</taxon>
        <taxon>Bacillati</taxon>
        <taxon>Actinomycetota</taxon>
        <taxon>Actinomycetes</taxon>
        <taxon>Micromonosporales</taxon>
        <taxon>Micromonosporaceae</taxon>
        <taxon>Rhizocola</taxon>
    </lineage>
</organism>
<evidence type="ECO:0000313" key="3">
    <source>
        <dbReference type="Proteomes" id="UP000612899"/>
    </source>
</evidence>
<keyword evidence="1" id="KW-1133">Transmembrane helix</keyword>
<protein>
    <submittedName>
        <fullName evidence="2">Uncharacterized protein</fullName>
    </submittedName>
</protein>
<keyword evidence="1" id="KW-0812">Transmembrane</keyword>
<feature type="transmembrane region" description="Helical" evidence="1">
    <location>
        <begin position="50"/>
        <end position="70"/>
    </location>
</feature>
<comment type="caution">
    <text evidence="2">The sequence shown here is derived from an EMBL/GenBank/DDBJ whole genome shotgun (WGS) entry which is preliminary data.</text>
</comment>
<keyword evidence="3" id="KW-1185">Reference proteome</keyword>
<gene>
    <name evidence="2" type="ORF">Rhe02_80210</name>
</gene>
<name>A0A8J3VK10_9ACTN</name>
<feature type="transmembrane region" description="Helical" evidence="1">
    <location>
        <begin position="26"/>
        <end position="44"/>
    </location>
</feature>
<evidence type="ECO:0000256" key="1">
    <source>
        <dbReference type="SAM" id="Phobius"/>
    </source>
</evidence>
<proteinExistence type="predicted"/>
<dbReference type="Proteomes" id="UP000612899">
    <property type="component" value="Unassembled WGS sequence"/>
</dbReference>
<sequence length="183" mass="20459">MSLDDLLGSADRSAEPVTPKRQRPRALMLLLQAAALVLVVFYGLRLMERTAPFLALVAGALTIVFGFDMVKALRPPPPGRQAGRFHEEKPTVPDGLNSAISRWDVMLDWCSTDVSRFNRRVLPRLGELVDERLRQKHGITRAADPEAARQILGDTLWGFVTMPSRRPPNPRDLDQIVTALEKL</sequence>
<dbReference type="EMBL" id="BONY01000080">
    <property type="protein sequence ID" value="GIH09954.1"/>
    <property type="molecule type" value="Genomic_DNA"/>
</dbReference>
<evidence type="ECO:0000313" key="2">
    <source>
        <dbReference type="EMBL" id="GIH09954.1"/>
    </source>
</evidence>